<proteinExistence type="predicted"/>
<protein>
    <submittedName>
        <fullName evidence="3">Uncharacterized protein</fullName>
    </submittedName>
</protein>
<reference evidence="3" key="1">
    <citation type="submission" date="2022-11" db="UniProtKB">
        <authorList>
            <consortium name="WormBaseParasite"/>
        </authorList>
    </citation>
    <scope>IDENTIFICATION</scope>
</reference>
<evidence type="ECO:0000313" key="3">
    <source>
        <dbReference type="WBParaSite" id="nRc.2.0.1.t20526-RA"/>
    </source>
</evidence>
<sequence>MGTAAVAKGDAGGRDRGNFMPWEPPRYKMTNIEEEEQFYLKMRKVKRELPLVFKTMKTTQHYSSRDETVLSTKKPRKWSINIELLFKNSTTISKKDATRIFVSNRDFRGVGTFEESGLSKNR</sequence>
<evidence type="ECO:0000256" key="1">
    <source>
        <dbReference type="SAM" id="MobiDB-lite"/>
    </source>
</evidence>
<feature type="region of interest" description="Disordered" evidence="1">
    <location>
        <begin position="1"/>
        <end position="23"/>
    </location>
</feature>
<name>A0A915J237_ROMCU</name>
<dbReference type="AlphaFoldDB" id="A0A915J237"/>
<dbReference type="Proteomes" id="UP000887565">
    <property type="component" value="Unplaced"/>
</dbReference>
<evidence type="ECO:0000313" key="2">
    <source>
        <dbReference type="Proteomes" id="UP000887565"/>
    </source>
</evidence>
<accession>A0A915J237</accession>
<organism evidence="2 3">
    <name type="scientific">Romanomermis culicivorax</name>
    <name type="common">Nematode worm</name>
    <dbReference type="NCBI Taxonomy" id="13658"/>
    <lineage>
        <taxon>Eukaryota</taxon>
        <taxon>Metazoa</taxon>
        <taxon>Ecdysozoa</taxon>
        <taxon>Nematoda</taxon>
        <taxon>Enoplea</taxon>
        <taxon>Dorylaimia</taxon>
        <taxon>Mermithida</taxon>
        <taxon>Mermithoidea</taxon>
        <taxon>Mermithidae</taxon>
        <taxon>Romanomermis</taxon>
    </lineage>
</organism>
<keyword evidence="2" id="KW-1185">Reference proteome</keyword>
<dbReference type="WBParaSite" id="nRc.2.0.1.t20526-RA">
    <property type="protein sequence ID" value="nRc.2.0.1.t20526-RA"/>
    <property type="gene ID" value="nRc.2.0.1.g20526"/>
</dbReference>